<dbReference type="EMBL" id="VSWD01000006">
    <property type="protein sequence ID" value="KAK3100019.1"/>
    <property type="molecule type" value="Genomic_DNA"/>
</dbReference>
<organism evidence="2 3">
    <name type="scientific">Pinctada imbricata</name>
    <name type="common">Atlantic pearl-oyster</name>
    <name type="synonym">Pinctada martensii</name>
    <dbReference type="NCBI Taxonomy" id="66713"/>
    <lineage>
        <taxon>Eukaryota</taxon>
        <taxon>Metazoa</taxon>
        <taxon>Spiralia</taxon>
        <taxon>Lophotrochozoa</taxon>
        <taxon>Mollusca</taxon>
        <taxon>Bivalvia</taxon>
        <taxon>Autobranchia</taxon>
        <taxon>Pteriomorphia</taxon>
        <taxon>Pterioida</taxon>
        <taxon>Pterioidea</taxon>
        <taxon>Pteriidae</taxon>
        <taxon>Pinctada</taxon>
    </lineage>
</organism>
<sequence length="283" mass="33036">MEPKFRCLVNMTVREAKNYERNVLNTKMRNVQNAKMEHFLVIRASGYYRDNSTGLCQKCSLCYGRALGIDVKDEVVKECKQHKKSPLFRCMPVISFITTSTEESSLSETSQEDIFVDYENFFASSMKESQQPNLQLIFNIIIGLLSFILVFLISMLFLCKFTLSRRKKKERNICLNSSVTKSKHREKDMPFILHRYIQDIKESGAQSIQNCSEPGYHSSPFTYIDDGDTPYTDGDRIEKRRKEKMNEIHRNSQTFMFDSRKVDELNGNMSCDFHKNDVYCISM</sequence>
<dbReference type="AlphaFoldDB" id="A0AA88Y8B6"/>
<proteinExistence type="predicted"/>
<evidence type="ECO:0000313" key="3">
    <source>
        <dbReference type="Proteomes" id="UP001186944"/>
    </source>
</evidence>
<dbReference type="Proteomes" id="UP001186944">
    <property type="component" value="Unassembled WGS sequence"/>
</dbReference>
<keyword evidence="1" id="KW-0472">Membrane</keyword>
<name>A0AA88Y8B6_PINIB</name>
<reference evidence="2" key="1">
    <citation type="submission" date="2019-08" db="EMBL/GenBank/DDBJ databases">
        <title>The improved chromosome-level genome for the pearl oyster Pinctada fucata martensii using PacBio sequencing and Hi-C.</title>
        <authorList>
            <person name="Zheng Z."/>
        </authorList>
    </citation>
    <scope>NUCLEOTIDE SEQUENCE</scope>
    <source>
        <strain evidence="2">ZZ-2019</strain>
        <tissue evidence="2">Adductor muscle</tissue>
    </source>
</reference>
<gene>
    <name evidence="2" type="ORF">FSP39_013554</name>
</gene>
<keyword evidence="3" id="KW-1185">Reference proteome</keyword>
<feature type="transmembrane region" description="Helical" evidence="1">
    <location>
        <begin position="136"/>
        <end position="159"/>
    </location>
</feature>
<accession>A0AA88Y8B6</accession>
<comment type="caution">
    <text evidence="2">The sequence shown here is derived from an EMBL/GenBank/DDBJ whole genome shotgun (WGS) entry which is preliminary data.</text>
</comment>
<keyword evidence="1" id="KW-0812">Transmembrane</keyword>
<protein>
    <submittedName>
        <fullName evidence="2">Uncharacterized protein</fullName>
    </submittedName>
</protein>
<keyword evidence="1" id="KW-1133">Transmembrane helix</keyword>
<evidence type="ECO:0000313" key="2">
    <source>
        <dbReference type="EMBL" id="KAK3100019.1"/>
    </source>
</evidence>
<evidence type="ECO:0000256" key="1">
    <source>
        <dbReference type="SAM" id="Phobius"/>
    </source>
</evidence>